<dbReference type="Proteomes" id="UP000486351">
    <property type="component" value="Unassembled WGS sequence"/>
</dbReference>
<sequence length="82" mass="9376">MGTRQVLLRSTLLLRVRWMVLTRQAASLHPRMRPLRCCLLRSSLRRQAPGFLRHSVAKRRGSFVANFRPCFGTWGVGRAPGC</sequence>
<protein>
    <recommendedName>
        <fullName evidence="4">Secreted protein</fullName>
    </recommendedName>
</protein>
<organism evidence="2 3">
    <name type="scientific">Phytophthora fragariae</name>
    <dbReference type="NCBI Taxonomy" id="53985"/>
    <lineage>
        <taxon>Eukaryota</taxon>
        <taxon>Sar</taxon>
        <taxon>Stramenopiles</taxon>
        <taxon>Oomycota</taxon>
        <taxon>Peronosporomycetes</taxon>
        <taxon>Peronosporales</taxon>
        <taxon>Peronosporaceae</taxon>
        <taxon>Phytophthora</taxon>
    </lineage>
</organism>
<feature type="chain" id="PRO_5026100159" description="Secreted protein" evidence="1">
    <location>
        <begin position="28"/>
        <end position="82"/>
    </location>
</feature>
<accession>A0A6G0QZP9</accession>
<evidence type="ECO:0008006" key="4">
    <source>
        <dbReference type="Google" id="ProtNLM"/>
    </source>
</evidence>
<proteinExistence type="predicted"/>
<feature type="signal peptide" evidence="1">
    <location>
        <begin position="1"/>
        <end position="27"/>
    </location>
</feature>
<gene>
    <name evidence="2" type="ORF">PF008_g20454</name>
</gene>
<name>A0A6G0QZP9_9STRA</name>
<keyword evidence="1" id="KW-0732">Signal</keyword>
<comment type="caution">
    <text evidence="2">The sequence shown here is derived from an EMBL/GenBank/DDBJ whole genome shotgun (WGS) entry which is preliminary data.</text>
</comment>
<evidence type="ECO:0000313" key="3">
    <source>
        <dbReference type="Proteomes" id="UP000486351"/>
    </source>
</evidence>
<dbReference type="AlphaFoldDB" id="A0A6G0QZP9"/>
<evidence type="ECO:0000313" key="2">
    <source>
        <dbReference type="EMBL" id="KAE9310494.1"/>
    </source>
</evidence>
<evidence type="ECO:0000256" key="1">
    <source>
        <dbReference type="SAM" id="SignalP"/>
    </source>
</evidence>
<dbReference type="EMBL" id="QXFY01001743">
    <property type="protein sequence ID" value="KAE9310494.1"/>
    <property type="molecule type" value="Genomic_DNA"/>
</dbReference>
<reference evidence="2 3" key="1">
    <citation type="submission" date="2018-09" db="EMBL/GenBank/DDBJ databases">
        <title>Genomic investigation of the strawberry pathogen Phytophthora fragariae indicates pathogenicity is determined by transcriptional variation in three key races.</title>
        <authorList>
            <person name="Adams T.M."/>
            <person name="Armitage A.D."/>
            <person name="Sobczyk M.K."/>
            <person name="Bates H.J."/>
            <person name="Dunwell J.M."/>
            <person name="Nellist C.F."/>
            <person name="Harrison R.J."/>
        </authorList>
    </citation>
    <scope>NUCLEOTIDE SEQUENCE [LARGE SCALE GENOMIC DNA]</scope>
    <source>
        <strain evidence="2 3">NOV-77</strain>
    </source>
</reference>